<feature type="non-terminal residue" evidence="1">
    <location>
        <position position="140"/>
    </location>
</feature>
<accession>A0ABP1R9V9</accession>
<evidence type="ECO:0000313" key="2">
    <source>
        <dbReference type="Proteomes" id="UP001642540"/>
    </source>
</evidence>
<proteinExistence type="predicted"/>
<evidence type="ECO:0000313" key="1">
    <source>
        <dbReference type="EMBL" id="CAL8121778.1"/>
    </source>
</evidence>
<comment type="caution">
    <text evidence="1">The sequence shown here is derived from an EMBL/GenBank/DDBJ whole genome shotgun (WGS) entry which is preliminary data.</text>
</comment>
<gene>
    <name evidence="1" type="ORF">ODALV1_LOCUS19535</name>
</gene>
<sequence>MEKSANEIEKLVAQSKELKESTCIKKGLEEQLSELTLCNNMAILSKKRSIFNSRVLNVSCKVICNPVATSQCTQTLIIVVQNVSEKLTFSNQHWQFCVALNNDRTQSVWNLEQHLKPGQSDKFCCPLNENNFDFLLQMVQ</sequence>
<reference evidence="1 2" key="1">
    <citation type="submission" date="2024-08" db="EMBL/GenBank/DDBJ databases">
        <authorList>
            <person name="Cucini C."/>
            <person name="Frati F."/>
        </authorList>
    </citation>
    <scope>NUCLEOTIDE SEQUENCE [LARGE SCALE GENOMIC DNA]</scope>
</reference>
<dbReference type="EMBL" id="CAXLJM020000066">
    <property type="protein sequence ID" value="CAL8121778.1"/>
    <property type="molecule type" value="Genomic_DNA"/>
</dbReference>
<organism evidence="1 2">
    <name type="scientific">Orchesella dallaii</name>
    <dbReference type="NCBI Taxonomy" id="48710"/>
    <lineage>
        <taxon>Eukaryota</taxon>
        <taxon>Metazoa</taxon>
        <taxon>Ecdysozoa</taxon>
        <taxon>Arthropoda</taxon>
        <taxon>Hexapoda</taxon>
        <taxon>Collembola</taxon>
        <taxon>Entomobryomorpha</taxon>
        <taxon>Entomobryoidea</taxon>
        <taxon>Orchesellidae</taxon>
        <taxon>Orchesellinae</taxon>
        <taxon>Orchesella</taxon>
    </lineage>
</organism>
<keyword evidence="2" id="KW-1185">Reference proteome</keyword>
<dbReference type="Proteomes" id="UP001642540">
    <property type="component" value="Unassembled WGS sequence"/>
</dbReference>
<name>A0ABP1R9V9_9HEXA</name>
<protein>
    <submittedName>
        <fullName evidence="1">Uncharacterized protein</fullName>
    </submittedName>
</protein>